<protein>
    <submittedName>
        <fullName evidence="2">Retinoic acid induced 2</fullName>
    </submittedName>
</protein>
<dbReference type="Ensembl" id="ENSMCST00000001028.1">
    <property type="protein sequence ID" value="ENSMCSP00000001003.1"/>
    <property type="gene ID" value="ENSMCSG00000000749.1"/>
</dbReference>
<dbReference type="GO" id="GO:0005634">
    <property type="term" value="C:nucleus"/>
    <property type="evidence" value="ECO:0007669"/>
    <property type="project" value="TreeGrafter"/>
</dbReference>
<reference evidence="2" key="1">
    <citation type="submission" date="2025-08" db="UniProtKB">
        <authorList>
            <consortium name="Ensembl"/>
        </authorList>
    </citation>
    <scope>IDENTIFICATION</scope>
</reference>
<evidence type="ECO:0000313" key="3">
    <source>
        <dbReference type="Proteomes" id="UP000694560"/>
    </source>
</evidence>
<dbReference type="OrthoDB" id="9936033at2759"/>
<name>A0A8C5X097_9PASS</name>
<keyword evidence="3" id="KW-1185">Reference proteome</keyword>
<evidence type="ECO:0000313" key="2">
    <source>
        <dbReference type="Ensembl" id="ENSMCSP00000001003.1"/>
    </source>
</evidence>
<dbReference type="PANTHER" id="PTHR23186:SF3">
    <property type="entry name" value="RETINOIC ACID-INDUCED PROTEIN 2"/>
    <property type="match status" value="1"/>
</dbReference>
<organism evidence="2 3">
    <name type="scientific">Malurus cyaneus samueli</name>
    <dbReference type="NCBI Taxonomy" id="2593467"/>
    <lineage>
        <taxon>Eukaryota</taxon>
        <taxon>Metazoa</taxon>
        <taxon>Chordata</taxon>
        <taxon>Craniata</taxon>
        <taxon>Vertebrata</taxon>
        <taxon>Euteleostomi</taxon>
        <taxon>Archelosauria</taxon>
        <taxon>Archosauria</taxon>
        <taxon>Dinosauria</taxon>
        <taxon>Saurischia</taxon>
        <taxon>Theropoda</taxon>
        <taxon>Coelurosauria</taxon>
        <taxon>Aves</taxon>
        <taxon>Neognathae</taxon>
        <taxon>Neoaves</taxon>
        <taxon>Telluraves</taxon>
        <taxon>Australaves</taxon>
        <taxon>Passeriformes</taxon>
        <taxon>Meliphagoidea</taxon>
        <taxon>Maluridae</taxon>
        <taxon>Malurus</taxon>
    </lineage>
</organism>
<sequence>SDAPNLPMDVTNSPSAMANNKLENGVAQLITAEAWNINSADLMKKALSPLVTVPAPSILTPPAESQSGVALKVAATVLQPICLGDSPVVLPIHLQLAGSAAPQMAATNSATPYVMTTQALCAACSWGRCSFAALNSPLVLPPGTACPASPLHAGLFPPPASAGRPAGVSEPGFAAVLQDCSLQGRGLGPVPATPDYATLPPQPFSSPLSLVPPATRWCPTRSSCRCPCHPHPHPRPHPPAARSPRWPLTRPSHALHPAPLQGHPDTADRGDQAWMLTGLDLSMKGRPAPRAARRLRRLRGGSDLSLGCCASRGCRSGRAGRPHHCGERELTAAGQAPGRALPAACRAPEAAGTAELLRQPQKWLLEPGRAGCEPKAANNIEIVSTSQTAKVIVSVKDAVPTIFCGKIKGLSGVSTKNFSFKRDLPQDSVLQCYDVKSPPEPRDSAEALRKPVKNRSVKLKKMNSPEIHILPIKKQRLAAFFPRK</sequence>
<dbReference type="PANTHER" id="PTHR23186">
    <property type="entry name" value="RETINOIC ACID-INDUCED PROTEIN 2"/>
    <property type="match status" value="1"/>
</dbReference>
<dbReference type="AlphaFoldDB" id="A0A8C5X097"/>
<evidence type="ECO:0000256" key="1">
    <source>
        <dbReference type="SAM" id="MobiDB-lite"/>
    </source>
</evidence>
<dbReference type="InterPro" id="IPR026092">
    <property type="entry name" value="RAI2/SOBP"/>
</dbReference>
<dbReference type="Proteomes" id="UP000694560">
    <property type="component" value="Unplaced"/>
</dbReference>
<dbReference type="GO" id="GO:0048513">
    <property type="term" value="P:animal organ development"/>
    <property type="evidence" value="ECO:0007669"/>
    <property type="project" value="TreeGrafter"/>
</dbReference>
<feature type="region of interest" description="Disordered" evidence="1">
    <location>
        <begin position="230"/>
        <end position="270"/>
    </location>
</feature>
<reference evidence="2" key="2">
    <citation type="submission" date="2025-09" db="UniProtKB">
        <authorList>
            <consortium name="Ensembl"/>
        </authorList>
    </citation>
    <scope>IDENTIFICATION</scope>
</reference>
<accession>A0A8C5X097</accession>
<proteinExistence type="predicted"/>